<proteinExistence type="predicted"/>
<sequence length="190" mass="21111">MVEYADYQLRHGPAETPPTVETPPTGLYGWRRAEATEATEACVTGLSRVANCRILSGWDVSSQSPSALKSMPSPVLTGDEETRVRRTARTDRDGSALCRRSVGDTAPSCDSHADWRPTFVKVSDLILHVFLSPSARRASSTWRKSDIGKCSVPGGVERVRIRQPGVREEGGDAAWRRRRNRRRTFLSQSR</sequence>
<evidence type="ECO:0000313" key="3">
    <source>
        <dbReference type="Proteomes" id="UP000314294"/>
    </source>
</evidence>
<gene>
    <name evidence="2" type="ORF">EYF80_045045</name>
</gene>
<reference evidence="2 3" key="1">
    <citation type="submission" date="2019-03" db="EMBL/GenBank/DDBJ databases">
        <title>First draft genome of Liparis tanakae, snailfish: a comprehensive survey of snailfish specific genes.</title>
        <authorList>
            <person name="Kim W."/>
            <person name="Song I."/>
            <person name="Jeong J.-H."/>
            <person name="Kim D."/>
            <person name="Kim S."/>
            <person name="Ryu S."/>
            <person name="Song J.Y."/>
            <person name="Lee S.K."/>
        </authorList>
    </citation>
    <scope>NUCLEOTIDE SEQUENCE [LARGE SCALE GENOMIC DNA]</scope>
    <source>
        <tissue evidence="2">Muscle</tissue>
    </source>
</reference>
<evidence type="ECO:0000313" key="2">
    <source>
        <dbReference type="EMBL" id="TNN44745.1"/>
    </source>
</evidence>
<dbReference type="AlphaFoldDB" id="A0A4Z2FV64"/>
<organism evidence="2 3">
    <name type="scientific">Liparis tanakae</name>
    <name type="common">Tanaka's snailfish</name>
    <dbReference type="NCBI Taxonomy" id="230148"/>
    <lineage>
        <taxon>Eukaryota</taxon>
        <taxon>Metazoa</taxon>
        <taxon>Chordata</taxon>
        <taxon>Craniata</taxon>
        <taxon>Vertebrata</taxon>
        <taxon>Euteleostomi</taxon>
        <taxon>Actinopterygii</taxon>
        <taxon>Neopterygii</taxon>
        <taxon>Teleostei</taxon>
        <taxon>Neoteleostei</taxon>
        <taxon>Acanthomorphata</taxon>
        <taxon>Eupercaria</taxon>
        <taxon>Perciformes</taxon>
        <taxon>Cottioidei</taxon>
        <taxon>Cottales</taxon>
        <taxon>Liparidae</taxon>
        <taxon>Liparis</taxon>
    </lineage>
</organism>
<comment type="caution">
    <text evidence="2">The sequence shown here is derived from an EMBL/GenBank/DDBJ whole genome shotgun (WGS) entry which is preliminary data.</text>
</comment>
<evidence type="ECO:0000256" key="1">
    <source>
        <dbReference type="SAM" id="MobiDB-lite"/>
    </source>
</evidence>
<dbReference type="Proteomes" id="UP000314294">
    <property type="component" value="Unassembled WGS sequence"/>
</dbReference>
<protein>
    <submittedName>
        <fullName evidence="2">Uncharacterized protein</fullName>
    </submittedName>
</protein>
<accession>A0A4Z2FV64</accession>
<keyword evidence="3" id="KW-1185">Reference proteome</keyword>
<name>A0A4Z2FV64_9TELE</name>
<dbReference type="EMBL" id="SRLO01000886">
    <property type="protein sequence ID" value="TNN44745.1"/>
    <property type="molecule type" value="Genomic_DNA"/>
</dbReference>
<feature type="region of interest" description="Disordered" evidence="1">
    <location>
        <begin position="1"/>
        <end position="23"/>
    </location>
</feature>